<accession>A0AAD8BHZ6</accession>
<evidence type="ECO:0000313" key="3">
    <source>
        <dbReference type="Proteomes" id="UP001233172"/>
    </source>
</evidence>
<dbReference type="GO" id="GO:0016853">
    <property type="term" value="F:isomerase activity"/>
    <property type="evidence" value="ECO:0007669"/>
    <property type="project" value="UniProtKB-KW"/>
</dbReference>
<dbReference type="Proteomes" id="UP001233172">
    <property type="component" value="Unassembled WGS sequence"/>
</dbReference>
<proteinExistence type="predicted"/>
<sequence>MKFTEISRIVNWHIYRKIDLKTDIILEDCVVFTDPYEEADEQLKKEREEEQEKQQKETEQVLKKKKPSEETSIKVYKQGVGKYINSSSVKRALAASTDDETISKKKKNAYEFGNFTSW</sequence>
<dbReference type="EMBL" id="JASAOG010000073">
    <property type="protein sequence ID" value="KAK0054972.1"/>
    <property type="molecule type" value="Genomic_DNA"/>
</dbReference>
<feature type="region of interest" description="Disordered" evidence="1">
    <location>
        <begin position="41"/>
        <end position="69"/>
    </location>
</feature>
<gene>
    <name evidence="2" type="ORF">Bpfe_015548</name>
</gene>
<protein>
    <submittedName>
        <fullName evidence="2">Peptidyl-prolyl cis-trans isomerase-like 2</fullName>
    </submittedName>
</protein>
<keyword evidence="3" id="KW-1185">Reference proteome</keyword>
<organism evidence="2 3">
    <name type="scientific">Biomphalaria pfeifferi</name>
    <name type="common">Bloodfluke planorb</name>
    <name type="synonym">Freshwater snail</name>
    <dbReference type="NCBI Taxonomy" id="112525"/>
    <lineage>
        <taxon>Eukaryota</taxon>
        <taxon>Metazoa</taxon>
        <taxon>Spiralia</taxon>
        <taxon>Lophotrochozoa</taxon>
        <taxon>Mollusca</taxon>
        <taxon>Gastropoda</taxon>
        <taxon>Heterobranchia</taxon>
        <taxon>Euthyneura</taxon>
        <taxon>Panpulmonata</taxon>
        <taxon>Hygrophila</taxon>
        <taxon>Lymnaeoidea</taxon>
        <taxon>Planorbidae</taxon>
        <taxon>Biomphalaria</taxon>
    </lineage>
</organism>
<dbReference type="AlphaFoldDB" id="A0AAD8BHZ6"/>
<reference evidence="2" key="1">
    <citation type="journal article" date="2023" name="PLoS Negl. Trop. Dis.">
        <title>A genome sequence for Biomphalaria pfeifferi, the major vector snail for the human-infecting parasite Schistosoma mansoni.</title>
        <authorList>
            <person name="Bu L."/>
            <person name="Lu L."/>
            <person name="Laidemitt M.R."/>
            <person name="Zhang S.M."/>
            <person name="Mutuku M."/>
            <person name="Mkoji G."/>
            <person name="Steinauer M."/>
            <person name="Loker E.S."/>
        </authorList>
    </citation>
    <scope>NUCLEOTIDE SEQUENCE</scope>
    <source>
        <strain evidence="2">KasaAsao</strain>
    </source>
</reference>
<comment type="caution">
    <text evidence="2">The sequence shown here is derived from an EMBL/GenBank/DDBJ whole genome shotgun (WGS) entry which is preliminary data.</text>
</comment>
<keyword evidence="2" id="KW-0413">Isomerase</keyword>
<reference evidence="2" key="2">
    <citation type="submission" date="2023-04" db="EMBL/GenBank/DDBJ databases">
        <authorList>
            <person name="Bu L."/>
            <person name="Lu L."/>
            <person name="Laidemitt M.R."/>
            <person name="Zhang S.M."/>
            <person name="Mutuku M."/>
            <person name="Mkoji G."/>
            <person name="Steinauer M."/>
            <person name="Loker E.S."/>
        </authorList>
    </citation>
    <scope>NUCLEOTIDE SEQUENCE</scope>
    <source>
        <strain evidence="2">KasaAsao</strain>
        <tissue evidence="2">Whole Snail</tissue>
    </source>
</reference>
<evidence type="ECO:0000256" key="1">
    <source>
        <dbReference type="SAM" id="MobiDB-lite"/>
    </source>
</evidence>
<name>A0AAD8BHZ6_BIOPF</name>
<evidence type="ECO:0000313" key="2">
    <source>
        <dbReference type="EMBL" id="KAK0054972.1"/>
    </source>
</evidence>